<gene>
    <name evidence="3" type="ORF">Salat_0968900</name>
</gene>
<dbReference type="Proteomes" id="UP001293254">
    <property type="component" value="Unassembled WGS sequence"/>
</dbReference>
<dbReference type="Pfam" id="PF03140">
    <property type="entry name" value="DUF247"/>
    <property type="match status" value="1"/>
</dbReference>
<organism evidence="3 4">
    <name type="scientific">Sesamum alatum</name>
    <dbReference type="NCBI Taxonomy" id="300844"/>
    <lineage>
        <taxon>Eukaryota</taxon>
        <taxon>Viridiplantae</taxon>
        <taxon>Streptophyta</taxon>
        <taxon>Embryophyta</taxon>
        <taxon>Tracheophyta</taxon>
        <taxon>Spermatophyta</taxon>
        <taxon>Magnoliopsida</taxon>
        <taxon>eudicotyledons</taxon>
        <taxon>Gunneridae</taxon>
        <taxon>Pentapetalae</taxon>
        <taxon>asterids</taxon>
        <taxon>lamiids</taxon>
        <taxon>Lamiales</taxon>
        <taxon>Pedaliaceae</taxon>
        <taxon>Sesamum</taxon>
    </lineage>
</organism>
<name>A0AAE1YLA8_9LAMI</name>
<evidence type="ECO:0000256" key="2">
    <source>
        <dbReference type="SAM" id="Phobius"/>
    </source>
</evidence>
<sequence>MADPHTSASNENKSTVGGGGEEKKDASPAGVCLQSRSSLVLPRPQRIYKVPPLLLADKEHVYHPRVLSLGPYHHGQPQFPRVEEFKTDILNRFVSADKDKAFFCNKILERIDRIRSYYEEGSTAKFNDEALAEMMLRDACFMLCHMEVKSDREYLPLGMSVTSFLYQDFYMLENQIPLWILRLLIGLKYGTNGKAALFSKLLSCMKLRDNGQTRIPWKDANEPPHLLAALRKILLFGPGQHVTELRSSSESMYKIASSSQFRSVMDLKAKGVHFRPSSSCLMDIRFHSNSFYGLLHLPIWYISNNTKVIFSNMIAYEMSAETATNCGVLSSVSFMKTLIENAKDVKELREKGILFSCLESDEEVVKVFKEINTFGMDYLSTFGDVKMRIEEYCSSKAKTWMADLINTYFRSPLPLIALVVGALLLCLEIIQVHYAIHPVKDN</sequence>
<accession>A0AAE1YLA8</accession>
<reference evidence="3" key="2">
    <citation type="journal article" date="2024" name="Plant">
        <title>Genomic evolution and insights into agronomic trait innovations of Sesamum species.</title>
        <authorList>
            <person name="Miao H."/>
            <person name="Wang L."/>
            <person name="Qu L."/>
            <person name="Liu H."/>
            <person name="Sun Y."/>
            <person name="Le M."/>
            <person name="Wang Q."/>
            <person name="Wei S."/>
            <person name="Zheng Y."/>
            <person name="Lin W."/>
            <person name="Duan Y."/>
            <person name="Cao H."/>
            <person name="Xiong S."/>
            <person name="Wang X."/>
            <person name="Wei L."/>
            <person name="Li C."/>
            <person name="Ma Q."/>
            <person name="Ju M."/>
            <person name="Zhao R."/>
            <person name="Li G."/>
            <person name="Mu C."/>
            <person name="Tian Q."/>
            <person name="Mei H."/>
            <person name="Zhang T."/>
            <person name="Gao T."/>
            <person name="Zhang H."/>
        </authorList>
    </citation>
    <scope>NUCLEOTIDE SEQUENCE</scope>
    <source>
        <strain evidence="3">3651</strain>
    </source>
</reference>
<comment type="caution">
    <text evidence="3">The sequence shown here is derived from an EMBL/GenBank/DDBJ whole genome shotgun (WGS) entry which is preliminary data.</text>
</comment>
<keyword evidence="2" id="KW-1133">Transmembrane helix</keyword>
<proteinExistence type="predicted"/>
<feature type="transmembrane region" description="Helical" evidence="2">
    <location>
        <begin position="415"/>
        <end position="436"/>
    </location>
</feature>
<evidence type="ECO:0000313" key="4">
    <source>
        <dbReference type="Proteomes" id="UP001293254"/>
    </source>
</evidence>
<evidence type="ECO:0000256" key="1">
    <source>
        <dbReference type="SAM" id="MobiDB-lite"/>
    </source>
</evidence>
<evidence type="ECO:0000313" key="3">
    <source>
        <dbReference type="EMBL" id="KAK4432068.1"/>
    </source>
</evidence>
<dbReference type="EMBL" id="JACGWO010000003">
    <property type="protein sequence ID" value="KAK4432068.1"/>
    <property type="molecule type" value="Genomic_DNA"/>
</dbReference>
<dbReference type="InterPro" id="IPR004158">
    <property type="entry name" value="DUF247_pln"/>
</dbReference>
<keyword evidence="4" id="KW-1185">Reference proteome</keyword>
<reference evidence="3" key="1">
    <citation type="submission" date="2020-06" db="EMBL/GenBank/DDBJ databases">
        <authorList>
            <person name="Li T."/>
            <person name="Hu X."/>
            <person name="Zhang T."/>
            <person name="Song X."/>
            <person name="Zhang H."/>
            <person name="Dai N."/>
            <person name="Sheng W."/>
            <person name="Hou X."/>
            <person name="Wei L."/>
        </authorList>
    </citation>
    <scope>NUCLEOTIDE SEQUENCE</scope>
    <source>
        <strain evidence="3">3651</strain>
        <tissue evidence="3">Leaf</tissue>
    </source>
</reference>
<dbReference type="AlphaFoldDB" id="A0AAE1YLA8"/>
<dbReference type="PANTHER" id="PTHR31170">
    <property type="entry name" value="BNAC04G53230D PROTEIN"/>
    <property type="match status" value="1"/>
</dbReference>
<keyword evidence="2" id="KW-0812">Transmembrane</keyword>
<dbReference type="PANTHER" id="PTHR31170:SF25">
    <property type="entry name" value="BNAA09G04570D PROTEIN"/>
    <property type="match status" value="1"/>
</dbReference>
<feature type="compositionally biased region" description="Polar residues" evidence="1">
    <location>
        <begin position="1"/>
        <end position="15"/>
    </location>
</feature>
<keyword evidence="2" id="KW-0472">Membrane</keyword>
<feature type="region of interest" description="Disordered" evidence="1">
    <location>
        <begin position="1"/>
        <end position="30"/>
    </location>
</feature>
<protein>
    <submittedName>
        <fullName evidence="3">Uncharacterized protein</fullName>
    </submittedName>
</protein>